<reference evidence="1" key="2">
    <citation type="journal article" date="2015" name="Data Brief">
        <title>Shoot transcriptome of the giant reed, Arundo donax.</title>
        <authorList>
            <person name="Barrero R.A."/>
            <person name="Guerrero F.D."/>
            <person name="Moolhuijzen P."/>
            <person name="Goolsby J.A."/>
            <person name="Tidwell J."/>
            <person name="Bellgard S.E."/>
            <person name="Bellgard M.I."/>
        </authorList>
    </citation>
    <scope>NUCLEOTIDE SEQUENCE</scope>
    <source>
        <tissue evidence="1">Shoot tissue taken approximately 20 cm above the soil surface</tissue>
    </source>
</reference>
<reference evidence="1" key="1">
    <citation type="submission" date="2014-09" db="EMBL/GenBank/DDBJ databases">
        <authorList>
            <person name="Magalhaes I.L.F."/>
            <person name="Oliveira U."/>
            <person name="Santos F.R."/>
            <person name="Vidigal T.H.D.A."/>
            <person name="Brescovit A.D."/>
            <person name="Santos A.J."/>
        </authorList>
    </citation>
    <scope>NUCLEOTIDE SEQUENCE</scope>
    <source>
        <tissue evidence="1">Shoot tissue taken approximately 20 cm above the soil surface</tissue>
    </source>
</reference>
<evidence type="ECO:0000313" key="1">
    <source>
        <dbReference type="EMBL" id="JAD86606.1"/>
    </source>
</evidence>
<dbReference type="AlphaFoldDB" id="A0A0A9DFN9"/>
<name>A0A0A9DFN9_ARUDO</name>
<organism evidence="1">
    <name type="scientific">Arundo donax</name>
    <name type="common">Giant reed</name>
    <name type="synonym">Donax arundinaceus</name>
    <dbReference type="NCBI Taxonomy" id="35708"/>
    <lineage>
        <taxon>Eukaryota</taxon>
        <taxon>Viridiplantae</taxon>
        <taxon>Streptophyta</taxon>
        <taxon>Embryophyta</taxon>
        <taxon>Tracheophyta</taxon>
        <taxon>Spermatophyta</taxon>
        <taxon>Magnoliopsida</taxon>
        <taxon>Liliopsida</taxon>
        <taxon>Poales</taxon>
        <taxon>Poaceae</taxon>
        <taxon>PACMAD clade</taxon>
        <taxon>Arundinoideae</taxon>
        <taxon>Arundineae</taxon>
        <taxon>Arundo</taxon>
    </lineage>
</organism>
<sequence length="37" mass="3976">MPSQPVHQTEQAFQTVSCISGLSSCTGTPHSWSWKAA</sequence>
<proteinExistence type="predicted"/>
<protein>
    <submittedName>
        <fullName evidence="1">Uncharacterized protein</fullName>
    </submittedName>
</protein>
<accession>A0A0A9DFN9</accession>
<dbReference type="EMBL" id="GBRH01211289">
    <property type="protein sequence ID" value="JAD86606.1"/>
    <property type="molecule type" value="Transcribed_RNA"/>
</dbReference>